<dbReference type="EMBL" id="JACHOC010000002">
    <property type="protein sequence ID" value="MBB4621390.1"/>
    <property type="molecule type" value="Genomic_DNA"/>
</dbReference>
<dbReference type="PANTHER" id="PTHR33908:SF3">
    <property type="entry name" value="UNDECAPRENYL PHOSPHATE-ALPHA-4-AMINO-4-DEOXY-L-ARABINOSE ARABINOSYL TRANSFERASE"/>
    <property type="match status" value="1"/>
</dbReference>
<feature type="transmembrane region" description="Helical" evidence="8">
    <location>
        <begin position="363"/>
        <end position="382"/>
    </location>
</feature>
<feature type="transmembrane region" description="Helical" evidence="8">
    <location>
        <begin position="111"/>
        <end position="129"/>
    </location>
</feature>
<feature type="transmembrane region" description="Helical" evidence="8">
    <location>
        <begin position="394"/>
        <end position="422"/>
    </location>
</feature>
<evidence type="ECO:0000256" key="2">
    <source>
        <dbReference type="ARBA" id="ARBA00022475"/>
    </source>
</evidence>
<feature type="transmembrane region" description="Helical" evidence="8">
    <location>
        <begin position="289"/>
        <end position="313"/>
    </location>
</feature>
<dbReference type="PANTHER" id="PTHR33908">
    <property type="entry name" value="MANNOSYLTRANSFERASE YKCB-RELATED"/>
    <property type="match status" value="1"/>
</dbReference>
<feature type="transmembrane region" description="Helical" evidence="8">
    <location>
        <begin position="442"/>
        <end position="464"/>
    </location>
</feature>
<keyword evidence="2" id="KW-1003">Cell membrane</keyword>
<feature type="transmembrane region" description="Helical" evidence="8">
    <location>
        <begin position="159"/>
        <end position="176"/>
    </location>
</feature>
<keyword evidence="4" id="KW-0808">Transferase</keyword>
<proteinExistence type="predicted"/>
<dbReference type="Proteomes" id="UP000533637">
    <property type="component" value="Unassembled WGS sequence"/>
</dbReference>
<keyword evidence="3" id="KW-0328">Glycosyltransferase</keyword>
<feature type="transmembrane region" description="Helical" evidence="8">
    <location>
        <begin position="25"/>
        <end position="47"/>
    </location>
</feature>
<keyword evidence="7 8" id="KW-0472">Membrane</keyword>
<keyword evidence="10" id="KW-1185">Reference proteome</keyword>
<evidence type="ECO:0000313" key="9">
    <source>
        <dbReference type="EMBL" id="MBB4621390.1"/>
    </source>
</evidence>
<keyword evidence="6 8" id="KW-1133">Transmembrane helix</keyword>
<evidence type="ECO:0000256" key="5">
    <source>
        <dbReference type="ARBA" id="ARBA00022692"/>
    </source>
</evidence>
<comment type="caution">
    <text evidence="9">The sequence shown here is derived from an EMBL/GenBank/DDBJ whole genome shotgun (WGS) entry which is preliminary data.</text>
</comment>
<evidence type="ECO:0000256" key="1">
    <source>
        <dbReference type="ARBA" id="ARBA00004651"/>
    </source>
</evidence>
<evidence type="ECO:0000256" key="6">
    <source>
        <dbReference type="ARBA" id="ARBA00022989"/>
    </source>
</evidence>
<evidence type="ECO:0000256" key="8">
    <source>
        <dbReference type="SAM" id="Phobius"/>
    </source>
</evidence>
<evidence type="ECO:0000256" key="7">
    <source>
        <dbReference type="ARBA" id="ARBA00023136"/>
    </source>
</evidence>
<sequence>MQIDITTLTGLVLYKKNMRTPTLQYLYLQKPVTMVIIICIISVLPWIGLGDFSTKGEPREASVAISMLETGNWVLPQVYANEFAYKPPMAHWLMAAFSYPQGYVSEFTSRLPSTLAFICLMGCTLVFFGRRIKFQQAFIATLLLLTCVEMHRAAMTTRVDMLLTTFIVIGLYQLFRWEDRLELKGLPIIIPILLGCAVLTKGPVGIILPLFVFGVYLLMLRKYSLLTIFKALLYIGVASSFLPLLWYIAAWKQGGDKFLNVVLAENFGRFFHLDTPDITYDLGHENGVWYNFVTLAGGFIPWTIFFFFSIFGLKWQLKNISFKQIAKDSWNNILSMEKEKLFSLVALVCIIFFYSLPSSKRSVYLMPAYPFIAIFLAQYAIYITEYRTKVTRIFAAFLVSVTTVVLIAIGLTMTGIIDPVAIASQYTSRPSTLTQVEAVSNMFSSGCGLTVCIVIIVLIALLTVLYQMSKKINIKILYATIALTFAINLLVDGVIMRGIRQEGSARPFAERVMKEYPLTKDNMFVMNNLKVYRNLYGLNFYLGNRFHNFEEVMPKEGFFFATPSDLEIVQKNYGGQYTFNILTSSERIIHEVRRPVLLCSFLRIE</sequence>
<name>A0ABR6KIP8_9BACT</name>
<dbReference type="InterPro" id="IPR050297">
    <property type="entry name" value="LipidA_mod_glycosyltrf_83"/>
</dbReference>
<evidence type="ECO:0000313" key="10">
    <source>
        <dbReference type="Proteomes" id="UP000533637"/>
    </source>
</evidence>
<reference evidence="9 10" key="1">
    <citation type="submission" date="2020-08" db="EMBL/GenBank/DDBJ databases">
        <title>Genomic Encyclopedia of Type Strains, Phase IV (KMG-IV): sequencing the most valuable type-strain genomes for metagenomic binning, comparative biology and taxonomic classification.</title>
        <authorList>
            <person name="Goeker M."/>
        </authorList>
    </citation>
    <scope>NUCLEOTIDE SEQUENCE [LARGE SCALE GENOMIC DNA]</scope>
    <source>
        <strain evidence="9 10">DSM 102983</strain>
    </source>
</reference>
<feature type="transmembrane region" description="Helical" evidence="8">
    <location>
        <begin position="231"/>
        <end position="249"/>
    </location>
</feature>
<feature type="transmembrane region" description="Helical" evidence="8">
    <location>
        <begin position="341"/>
        <end position="357"/>
    </location>
</feature>
<organism evidence="9 10">
    <name type="scientific">Parabacteroides faecis</name>
    <dbReference type="NCBI Taxonomy" id="1217282"/>
    <lineage>
        <taxon>Bacteria</taxon>
        <taxon>Pseudomonadati</taxon>
        <taxon>Bacteroidota</taxon>
        <taxon>Bacteroidia</taxon>
        <taxon>Bacteroidales</taxon>
        <taxon>Tannerellaceae</taxon>
        <taxon>Parabacteroides</taxon>
    </lineage>
</organism>
<evidence type="ECO:0000256" key="4">
    <source>
        <dbReference type="ARBA" id="ARBA00022679"/>
    </source>
</evidence>
<comment type="subcellular location">
    <subcellularLocation>
        <location evidence="1">Cell membrane</location>
        <topology evidence="1">Multi-pass membrane protein</topology>
    </subcellularLocation>
</comment>
<gene>
    <name evidence="9" type="ORF">GGQ57_001284</name>
</gene>
<protein>
    <submittedName>
        <fullName evidence="9">4-amino-4-deoxy-L-arabinose transferase-like glycosyltransferase</fullName>
    </submittedName>
</protein>
<keyword evidence="5 8" id="KW-0812">Transmembrane</keyword>
<evidence type="ECO:0000256" key="3">
    <source>
        <dbReference type="ARBA" id="ARBA00022676"/>
    </source>
</evidence>
<feature type="transmembrane region" description="Helical" evidence="8">
    <location>
        <begin position="188"/>
        <end position="219"/>
    </location>
</feature>
<accession>A0ABR6KIP8</accession>
<feature type="transmembrane region" description="Helical" evidence="8">
    <location>
        <begin position="476"/>
        <end position="496"/>
    </location>
</feature>